<dbReference type="GO" id="GO:0005783">
    <property type="term" value="C:endoplasmic reticulum"/>
    <property type="evidence" value="ECO:0007669"/>
    <property type="project" value="TreeGrafter"/>
</dbReference>
<dbReference type="GO" id="GO:0055088">
    <property type="term" value="P:lipid homeostasis"/>
    <property type="evidence" value="ECO:0007669"/>
    <property type="project" value="TreeGrafter"/>
</dbReference>
<evidence type="ECO:0000256" key="3">
    <source>
        <dbReference type="ARBA" id="ARBA00022989"/>
    </source>
</evidence>
<accession>A0A0H5R6C7</accession>
<evidence type="ECO:0000256" key="5">
    <source>
        <dbReference type="PROSITE-ProRule" id="PRU00205"/>
    </source>
</evidence>
<keyword evidence="2 5" id="KW-0812">Transmembrane</keyword>
<feature type="transmembrane region" description="Helical" evidence="6">
    <location>
        <begin position="169"/>
        <end position="191"/>
    </location>
</feature>
<dbReference type="Pfam" id="PF03798">
    <property type="entry name" value="TRAM_LAG1_CLN8"/>
    <property type="match status" value="1"/>
</dbReference>
<feature type="domain" description="TLC" evidence="7">
    <location>
        <begin position="44"/>
        <end position="247"/>
    </location>
</feature>
<evidence type="ECO:0000256" key="1">
    <source>
        <dbReference type="ARBA" id="ARBA00004141"/>
    </source>
</evidence>
<dbReference type="InterPro" id="IPR050846">
    <property type="entry name" value="TLCD"/>
</dbReference>
<dbReference type="PANTHER" id="PTHR13439:SF0">
    <property type="entry name" value="TOPOISOMERASE I DAMAGE AFFECTED PROTEIN 4"/>
    <property type="match status" value="1"/>
</dbReference>
<evidence type="ECO:0000259" key="7">
    <source>
        <dbReference type="PROSITE" id="PS50922"/>
    </source>
</evidence>
<feature type="transmembrane region" description="Helical" evidence="6">
    <location>
        <begin position="112"/>
        <end position="130"/>
    </location>
</feature>
<dbReference type="EMBL" id="HACM01008855">
    <property type="protein sequence ID" value="CRZ09297.1"/>
    <property type="molecule type" value="Transcribed_RNA"/>
</dbReference>
<organism evidence="8">
    <name type="scientific">Spongospora subterranea</name>
    <dbReference type="NCBI Taxonomy" id="70186"/>
    <lineage>
        <taxon>Eukaryota</taxon>
        <taxon>Sar</taxon>
        <taxon>Rhizaria</taxon>
        <taxon>Endomyxa</taxon>
        <taxon>Phytomyxea</taxon>
        <taxon>Plasmodiophorida</taxon>
        <taxon>Plasmodiophoridae</taxon>
        <taxon>Spongospora</taxon>
    </lineage>
</organism>
<keyword evidence="3 6" id="KW-1133">Transmembrane helix</keyword>
<name>A0A0H5R6C7_9EUKA</name>
<protein>
    <recommendedName>
        <fullName evidence="7">TLC domain-containing protein</fullName>
    </recommendedName>
</protein>
<dbReference type="InterPro" id="IPR006634">
    <property type="entry name" value="TLC-dom"/>
</dbReference>
<dbReference type="GO" id="GO:0016020">
    <property type="term" value="C:membrane"/>
    <property type="evidence" value="ECO:0007669"/>
    <property type="project" value="UniProtKB-SubCell"/>
</dbReference>
<dbReference type="SMART" id="SM00724">
    <property type="entry name" value="TLC"/>
    <property type="match status" value="1"/>
</dbReference>
<feature type="transmembrane region" description="Helical" evidence="6">
    <location>
        <begin position="12"/>
        <end position="31"/>
    </location>
</feature>
<reference evidence="8" key="1">
    <citation type="submission" date="2015-04" db="EMBL/GenBank/DDBJ databases">
        <title>The genome sequence of the plant pathogenic Rhizarian Plasmodiophora brassicae reveals insights in its biotrophic life cycle and the origin of chitin synthesis.</title>
        <authorList>
            <person name="Schwelm A."/>
            <person name="Fogelqvist J."/>
            <person name="Knaust A."/>
            <person name="Julke S."/>
            <person name="Lilja T."/>
            <person name="Dhandapani V."/>
            <person name="Bonilla-Rosso G."/>
            <person name="Karlsson M."/>
            <person name="Shevchenko A."/>
            <person name="Choi S.R."/>
            <person name="Kim H.G."/>
            <person name="Park J.Y."/>
            <person name="Lim Y.P."/>
            <person name="Ludwig-Muller J."/>
            <person name="Dixelius C."/>
        </authorList>
    </citation>
    <scope>NUCLEOTIDE SEQUENCE</scope>
    <source>
        <tissue evidence="8">Potato root galls</tissue>
    </source>
</reference>
<proteinExistence type="predicted"/>
<dbReference type="AlphaFoldDB" id="A0A0H5R6C7"/>
<keyword evidence="4 5" id="KW-0472">Membrane</keyword>
<dbReference type="PROSITE" id="PS50922">
    <property type="entry name" value="TLC"/>
    <property type="match status" value="1"/>
</dbReference>
<feature type="transmembrane region" description="Helical" evidence="6">
    <location>
        <begin position="136"/>
        <end position="157"/>
    </location>
</feature>
<comment type="subcellular location">
    <subcellularLocation>
        <location evidence="1">Membrane</location>
        <topology evidence="1">Multi-pass membrane protein</topology>
    </subcellularLocation>
</comment>
<dbReference type="PANTHER" id="PTHR13439">
    <property type="entry name" value="CT120 PROTEIN"/>
    <property type="match status" value="1"/>
</dbReference>
<sequence>MGKTPSIDCIVSYLPIIVLSTTIFQIGSAWFRKWIVERRYDSGLDIHELSGRSASTVHALFALFGSWTALSNSPSLHTDHMFGSSPSASIVLAISSGYFVHDTIDCLRKFSTAHIPYLAHHVMASLLYLAGISPCFQYWAIVLLVWEASTPFMNLRWAMIHYKMTDHRLFNAVQILFAIIFVAVRNVWGGYASFLIWMEMLPLCWPGANASLHYLIPVFILMFNILFNTLNGYWALQIVRGFVVTYIIGRPKKTLKAQE</sequence>
<evidence type="ECO:0000256" key="6">
    <source>
        <dbReference type="SAM" id="Phobius"/>
    </source>
</evidence>
<feature type="transmembrane region" description="Helical" evidence="6">
    <location>
        <begin position="211"/>
        <end position="230"/>
    </location>
</feature>
<evidence type="ECO:0000256" key="2">
    <source>
        <dbReference type="ARBA" id="ARBA00022692"/>
    </source>
</evidence>
<evidence type="ECO:0000256" key="4">
    <source>
        <dbReference type="ARBA" id="ARBA00023136"/>
    </source>
</evidence>
<evidence type="ECO:0000313" key="8">
    <source>
        <dbReference type="EMBL" id="CRZ09297.1"/>
    </source>
</evidence>